<dbReference type="EMBL" id="VSRR010000470">
    <property type="protein sequence ID" value="MPC16005.1"/>
    <property type="molecule type" value="Genomic_DNA"/>
</dbReference>
<feature type="compositionally biased region" description="Basic and acidic residues" evidence="1">
    <location>
        <begin position="14"/>
        <end position="27"/>
    </location>
</feature>
<evidence type="ECO:0000313" key="3">
    <source>
        <dbReference type="Proteomes" id="UP000324222"/>
    </source>
</evidence>
<dbReference type="Proteomes" id="UP000324222">
    <property type="component" value="Unassembled WGS sequence"/>
</dbReference>
<reference evidence="2 3" key="1">
    <citation type="submission" date="2019-05" db="EMBL/GenBank/DDBJ databases">
        <title>Another draft genome of Portunus trituberculatus and its Hox gene families provides insights of decapod evolution.</title>
        <authorList>
            <person name="Jeong J.-H."/>
            <person name="Song I."/>
            <person name="Kim S."/>
            <person name="Choi T."/>
            <person name="Kim D."/>
            <person name="Ryu S."/>
            <person name="Kim W."/>
        </authorList>
    </citation>
    <scope>NUCLEOTIDE SEQUENCE [LARGE SCALE GENOMIC DNA]</scope>
    <source>
        <tissue evidence="2">Muscle</tissue>
    </source>
</reference>
<accession>A0A5B7D3X4</accession>
<evidence type="ECO:0000256" key="1">
    <source>
        <dbReference type="SAM" id="MobiDB-lite"/>
    </source>
</evidence>
<feature type="compositionally biased region" description="Basic and acidic residues" evidence="1">
    <location>
        <begin position="34"/>
        <end position="54"/>
    </location>
</feature>
<feature type="compositionally biased region" description="Basic and acidic residues" evidence="1">
    <location>
        <begin position="72"/>
        <end position="103"/>
    </location>
</feature>
<comment type="caution">
    <text evidence="2">The sequence shown here is derived from an EMBL/GenBank/DDBJ whole genome shotgun (WGS) entry which is preliminary data.</text>
</comment>
<dbReference type="OrthoDB" id="513595at2759"/>
<feature type="compositionally biased region" description="Pro residues" evidence="1">
    <location>
        <begin position="55"/>
        <end position="64"/>
    </location>
</feature>
<feature type="compositionally biased region" description="Basic and acidic residues" evidence="1">
    <location>
        <begin position="115"/>
        <end position="152"/>
    </location>
</feature>
<name>A0A5B7D3X4_PORTR</name>
<feature type="compositionally biased region" description="Basic and acidic residues" evidence="1">
    <location>
        <begin position="167"/>
        <end position="186"/>
    </location>
</feature>
<dbReference type="AlphaFoldDB" id="A0A5B7D3X4"/>
<feature type="region of interest" description="Disordered" evidence="1">
    <location>
        <begin position="1"/>
        <end position="210"/>
    </location>
</feature>
<organism evidence="2 3">
    <name type="scientific">Portunus trituberculatus</name>
    <name type="common">Swimming crab</name>
    <name type="synonym">Neptunus trituberculatus</name>
    <dbReference type="NCBI Taxonomy" id="210409"/>
    <lineage>
        <taxon>Eukaryota</taxon>
        <taxon>Metazoa</taxon>
        <taxon>Ecdysozoa</taxon>
        <taxon>Arthropoda</taxon>
        <taxon>Crustacea</taxon>
        <taxon>Multicrustacea</taxon>
        <taxon>Malacostraca</taxon>
        <taxon>Eumalacostraca</taxon>
        <taxon>Eucarida</taxon>
        <taxon>Decapoda</taxon>
        <taxon>Pleocyemata</taxon>
        <taxon>Brachyura</taxon>
        <taxon>Eubrachyura</taxon>
        <taxon>Portunoidea</taxon>
        <taxon>Portunidae</taxon>
        <taxon>Portuninae</taxon>
        <taxon>Portunus</taxon>
    </lineage>
</organism>
<proteinExistence type="predicted"/>
<feature type="compositionally biased region" description="Pro residues" evidence="1">
    <location>
        <begin position="154"/>
        <end position="165"/>
    </location>
</feature>
<keyword evidence="3" id="KW-1185">Reference proteome</keyword>
<evidence type="ECO:0000313" key="2">
    <source>
        <dbReference type="EMBL" id="MPC16005.1"/>
    </source>
</evidence>
<protein>
    <submittedName>
        <fullName evidence="2">Uncharacterized protein</fullName>
    </submittedName>
</protein>
<sequence length="210" mass="25804">MQRRKNINDPHAPTSREEWERERERGGRWSPSHGRMDPMREGPRRMEDHARHDPYGPPRFPPRRPQQEFWEGDPRYPDRPPRDEYFRDDVGPRQRWDYYDDGRGNPYPPYDDPYYYDHYDRDRDRDRYPDQYGDRYEDRFRDPDPYRPRDRSPYPSPRPDEPYAPYPRDRWDPFSRGPPEEEREPPPSRPDQPAVVDYGHGSTMRGEQPR</sequence>
<gene>
    <name evidence="2" type="ORF">E2C01_008812</name>
</gene>